<gene>
    <name evidence="3" type="ORF">MNOR_LOCUS36392</name>
</gene>
<feature type="compositionally biased region" description="Basic and acidic residues" evidence="1">
    <location>
        <begin position="8"/>
        <end position="24"/>
    </location>
</feature>
<feature type="compositionally biased region" description="Acidic residues" evidence="1">
    <location>
        <begin position="71"/>
        <end position="91"/>
    </location>
</feature>
<keyword evidence="4" id="KW-1185">Reference proteome</keyword>
<feature type="compositionally biased region" description="Basic and acidic residues" evidence="1">
    <location>
        <begin position="33"/>
        <end position="50"/>
    </location>
</feature>
<proteinExistence type="predicted"/>
<name>A0AAV2SEB0_MEGNR</name>
<dbReference type="Proteomes" id="UP001497623">
    <property type="component" value="Unassembled WGS sequence"/>
</dbReference>
<reference evidence="3 4" key="1">
    <citation type="submission" date="2024-05" db="EMBL/GenBank/DDBJ databases">
        <authorList>
            <person name="Wallberg A."/>
        </authorList>
    </citation>
    <scope>NUCLEOTIDE SEQUENCE [LARGE SCALE GENOMIC DNA]</scope>
</reference>
<evidence type="ECO:0000313" key="3">
    <source>
        <dbReference type="EMBL" id="CAL4189497.1"/>
    </source>
</evidence>
<evidence type="ECO:0000313" key="4">
    <source>
        <dbReference type="Proteomes" id="UP001497623"/>
    </source>
</evidence>
<comment type="caution">
    <text evidence="3">The sequence shown here is derived from an EMBL/GenBank/DDBJ whole genome shotgun (WGS) entry which is preliminary data.</text>
</comment>
<dbReference type="PROSITE" id="PS50003">
    <property type="entry name" value="PH_DOMAIN"/>
    <property type="match status" value="1"/>
</dbReference>
<feature type="non-terminal residue" evidence="3">
    <location>
        <position position="131"/>
    </location>
</feature>
<feature type="compositionally biased region" description="Basic and acidic residues" evidence="1">
    <location>
        <begin position="92"/>
        <end position="101"/>
    </location>
</feature>
<evidence type="ECO:0000256" key="1">
    <source>
        <dbReference type="SAM" id="MobiDB-lite"/>
    </source>
</evidence>
<accession>A0AAV2SEB0</accession>
<dbReference type="EMBL" id="CAXKWB010066107">
    <property type="protein sequence ID" value="CAL4189497.1"/>
    <property type="molecule type" value="Genomic_DNA"/>
</dbReference>
<feature type="region of interest" description="Disordered" evidence="1">
    <location>
        <begin position="1"/>
        <end position="101"/>
    </location>
</feature>
<organism evidence="3 4">
    <name type="scientific">Meganyctiphanes norvegica</name>
    <name type="common">Northern krill</name>
    <name type="synonym">Thysanopoda norvegica</name>
    <dbReference type="NCBI Taxonomy" id="48144"/>
    <lineage>
        <taxon>Eukaryota</taxon>
        <taxon>Metazoa</taxon>
        <taxon>Ecdysozoa</taxon>
        <taxon>Arthropoda</taxon>
        <taxon>Crustacea</taxon>
        <taxon>Multicrustacea</taxon>
        <taxon>Malacostraca</taxon>
        <taxon>Eumalacostraca</taxon>
        <taxon>Eucarida</taxon>
        <taxon>Euphausiacea</taxon>
        <taxon>Euphausiidae</taxon>
        <taxon>Meganyctiphanes</taxon>
    </lineage>
</organism>
<dbReference type="InterPro" id="IPR001849">
    <property type="entry name" value="PH_domain"/>
</dbReference>
<sequence length="131" mass="14769">MILAADSSEDRELWMKLITEELQRPDQQQPDQHAPEQNKRGRGGAEKYAREATPLPARHRTSAYRPTSNIQDEDINGIEEINENLEAEEEPENKSDKEEEKPVLIVPKKIRGVGVMSFAPPVGAVNLRNVS</sequence>
<protein>
    <recommendedName>
        <fullName evidence="2">PH domain-containing protein</fullName>
    </recommendedName>
</protein>
<dbReference type="AlphaFoldDB" id="A0AAV2SEB0"/>
<feature type="domain" description="PH" evidence="2">
    <location>
        <begin position="1"/>
        <end position="23"/>
    </location>
</feature>
<evidence type="ECO:0000259" key="2">
    <source>
        <dbReference type="PROSITE" id="PS50003"/>
    </source>
</evidence>